<evidence type="ECO:0000313" key="17">
    <source>
        <dbReference type="Proteomes" id="UP000799536"/>
    </source>
</evidence>
<dbReference type="CDD" id="cd06530">
    <property type="entry name" value="S26_SPase_I"/>
    <property type="match status" value="1"/>
</dbReference>
<evidence type="ECO:0000256" key="9">
    <source>
        <dbReference type="ARBA" id="ARBA00023136"/>
    </source>
</evidence>
<feature type="signal peptide" evidence="14">
    <location>
        <begin position="1"/>
        <end position="33"/>
    </location>
</feature>
<keyword evidence="14" id="KW-0732">Signal</keyword>
<keyword evidence="4" id="KW-0812">Transmembrane</keyword>
<dbReference type="AlphaFoldDB" id="A0A9P4MZK2"/>
<evidence type="ECO:0000259" key="15">
    <source>
        <dbReference type="Pfam" id="PF10502"/>
    </source>
</evidence>
<dbReference type="InterPro" id="IPR000223">
    <property type="entry name" value="Pept_S26A_signal_pept_1"/>
</dbReference>
<keyword evidence="8 12" id="KW-0496">Mitochondrion</keyword>
<dbReference type="PANTHER" id="PTHR46041:SF2">
    <property type="entry name" value="MITOCHONDRIAL INNER MEMBRANE PROTEASE SUBUNIT 2"/>
    <property type="match status" value="1"/>
</dbReference>
<name>A0A9P4MZK2_9PLEO</name>
<dbReference type="NCBIfam" id="TIGR02227">
    <property type="entry name" value="sigpep_I_bact"/>
    <property type="match status" value="1"/>
</dbReference>
<keyword evidence="9" id="KW-0472">Membrane</keyword>
<dbReference type="Proteomes" id="UP000799536">
    <property type="component" value="Unassembled WGS sequence"/>
</dbReference>
<feature type="region of interest" description="Disordered" evidence="13">
    <location>
        <begin position="192"/>
        <end position="215"/>
    </location>
</feature>
<evidence type="ECO:0000256" key="10">
    <source>
        <dbReference type="ARBA" id="ARBA00047037"/>
    </source>
</evidence>
<dbReference type="InterPro" id="IPR019756">
    <property type="entry name" value="Pept_S26A_signal_pept_1_Ser-AS"/>
</dbReference>
<evidence type="ECO:0000313" key="16">
    <source>
        <dbReference type="EMBL" id="KAF2201965.1"/>
    </source>
</evidence>
<sequence>PKMASSLRPLFKTSKTVVLSLALLLTIRDHVVAIDFVKGSSMAPALSPTAHETGERDAVIIKRWKPKDKLQRGDVITFWKPHKPGEISIKRVVALEGDLVWPRDRESGTKDGWGGWGVRGNFLGQEGVKGKDGEDGKGKKGCLEVPYGHVWVEGDNWRGSFDSNDFGPISRALVDGKAVGVVRGWRWMDVPGKKEEKGDTKVKEGRARLPEAFLE</sequence>
<dbReference type="Gene3D" id="2.10.109.10">
    <property type="entry name" value="Umud Fragment, subunit A"/>
    <property type="match status" value="1"/>
</dbReference>
<dbReference type="GO" id="GO:0042720">
    <property type="term" value="C:mitochondrial inner membrane peptidase complex"/>
    <property type="evidence" value="ECO:0007669"/>
    <property type="project" value="InterPro"/>
</dbReference>
<dbReference type="Pfam" id="PF10502">
    <property type="entry name" value="Peptidase_S26"/>
    <property type="match status" value="1"/>
</dbReference>
<protein>
    <recommendedName>
        <fullName evidence="12">Mitochondrial inner membrane protease subunit</fullName>
        <ecNumber evidence="12">3.4.21.-</ecNumber>
    </recommendedName>
</protein>
<keyword evidence="6 12" id="KW-0378">Hydrolase</keyword>
<evidence type="ECO:0000256" key="6">
    <source>
        <dbReference type="ARBA" id="ARBA00022801"/>
    </source>
</evidence>
<evidence type="ECO:0000256" key="1">
    <source>
        <dbReference type="ARBA" id="ARBA00004434"/>
    </source>
</evidence>
<dbReference type="PROSITE" id="PS00501">
    <property type="entry name" value="SPASE_I_1"/>
    <property type="match status" value="1"/>
</dbReference>
<evidence type="ECO:0000256" key="11">
    <source>
        <dbReference type="PIRSR" id="PIRSR600223-1"/>
    </source>
</evidence>
<feature type="domain" description="Peptidase S26" evidence="15">
    <location>
        <begin position="12"/>
        <end position="181"/>
    </location>
</feature>
<keyword evidence="5 12" id="KW-0999">Mitochondrion inner membrane</keyword>
<dbReference type="GO" id="GO:0004252">
    <property type="term" value="F:serine-type endopeptidase activity"/>
    <property type="evidence" value="ECO:0007669"/>
    <property type="project" value="InterPro"/>
</dbReference>
<dbReference type="PRINTS" id="PR00727">
    <property type="entry name" value="LEADERPTASE"/>
</dbReference>
<feature type="chain" id="PRO_5040425325" description="Mitochondrial inner membrane protease subunit" evidence="14">
    <location>
        <begin position="34"/>
        <end position="215"/>
    </location>
</feature>
<dbReference type="InterPro" id="IPR019533">
    <property type="entry name" value="Peptidase_S26"/>
</dbReference>
<feature type="non-terminal residue" evidence="16">
    <location>
        <position position="1"/>
    </location>
</feature>
<dbReference type="EC" id="3.4.21.-" evidence="12"/>
<comment type="subcellular location">
    <subcellularLocation>
        <location evidence="1">Mitochondrion inner membrane</location>
        <topology evidence="1">Single-pass membrane protein</topology>
    </subcellularLocation>
</comment>
<evidence type="ECO:0000256" key="5">
    <source>
        <dbReference type="ARBA" id="ARBA00022792"/>
    </source>
</evidence>
<evidence type="ECO:0000256" key="12">
    <source>
        <dbReference type="RuleBase" id="RU362041"/>
    </source>
</evidence>
<keyword evidence="7" id="KW-1133">Transmembrane helix</keyword>
<evidence type="ECO:0000256" key="4">
    <source>
        <dbReference type="ARBA" id="ARBA00022692"/>
    </source>
</evidence>
<reference evidence="16" key="1">
    <citation type="journal article" date="2020" name="Stud. Mycol.">
        <title>101 Dothideomycetes genomes: a test case for predicting lifestyles and emergence of pathogens.</title>
        <authorList>
            <person name="Haridas S."/>
            <person name="Albert R."/>
            <person name="Binder M."/>
            <person name="Bloem J."/>
            <person name="Labutti K."/>
            <person name="Salamov A."/>
            <person name="Andreopoulos B."/>
            <person name="Baker S."/>
            <person name="Barry K."/>
            <person name="Bills G."/>
            <person name="Bluhm B."/>
            <person name="Cannon C."/>
            <person name="Castanera R."/>
            <person name="Culley D."/>
            <person name="Daum C."/>
            <person name="Ezra D."/>
            <person name="Gonzalez J."/>
            <person name="Henrissat B."/>
            <person name="Kuo A."/>
            <person name="Liang C."/>
            <person name="Lipzen A."/>
            <person name="Lutzoni F."/>
            <person name="Magnuson J."/>
            <person name="Mondo S."/>
            <person name="Nolan M."/>
            <person name="Ohm R."/>
            <person name="Pangilinan J."/>
            <person name="Park H.-J."/>
            <person name="Ramirez L."/>
            <person name="Alfaro M."/>
            <person name="Sun H."/>
            <person name="Tritt A."/>
            <person name="Yoshinaga Y."/>
            <person name="Zwiers L.-H."/>
            <person name="Turgeon B."/>
            <person name="Goodwin S."/>
            <person name="Spatafora J."/>
            <person name="Crous P."/>
            <person name="Grigoriev I."/>
        </authorList>
    </citation>
    <scope>NUCLEOTIDE SEQUENCE</scope>
    <source>
        <strain evidence="16">ATCC 74209</strain>
    </source>
</reference>
<evidence type="ECO:0000256" key="2">
    <source>
        <dbReference type="ARBA" id="ARBA00007066"/>
    </source>
</evidence>
<evidence type="ECO:0000256" key="7">
    <source>
        <dbReference type="ARBA" id="ARBA00022989"/>
    </source>
</evidence>
<feature type="active site" evidence="11">
    <location>
        <position position="90"/>
    </location>
</feature>
<feature type="compositionally biased region" description="Basic and acidic residues" evidence="13">
    <location>
        <begin position="192"/>
        <end position="209"/>
    </location>
</feature>
<keyword evidence="3 12" id="KW-0645">Protease</keyword>
<comment type="subunit">
    <text evidence="10">Component of the signal peptidase complex (SPC) composed of a catalytic subunit SEC11 and three accessory subunits SPC1, SPC2 and SPC3. The complex induces a local thinning of the ER membrane which is used to measure the length of the signal peptide (SP) h-region of protein substrates. This ensures the selectivity of the complex towards h-regions shorter than 18-20 amino acids. SPC associates with the translocon complex.</text>
</comment>
<keyword evidence="17" id="KW-1185">Reference proteome</keyword>
<dbReference type="GO" id="GO:0006627">
    <property type="term" value="P:protein processing involved in protein targeting to mitochondrion"/>
    <property type="evidence" value="ECO:0007669"/>
    <property type="project" value="InterPro"/>
</dbReference>
<dbReference type="InterPro" id="IPR036286">
    <property type="entry name" value="LexA/Signal_pep-like_sf"/>
</dbReference>
<dbReference type="InterPro" id="IPR037730">
    <property type="entry name" value="IMP2"/>
</dbReference>
<evidence type="ECO:0000256" key="13">
    <source>
        <dbReference type="SAM" id="MobiDB-lite"/>
    </source>
</evidence>
<comment type="caution">
    <text evidence="16">The sequence shown here is derived from an EMBL/GenBank/DDBJ whole genome shotgun (WGS) entry which is preliminary data.</text>
</comment>
<dbReference type="PANTHER" id="PTHR46041">
    <property type="entry name" value="MITOCHONDRIAL INNER MEMBRANE PROTEASE SUBUNIT 2"/>
    <property type="match status" value="1"/>
</dbReference>
<comment type="similarity">
    <text evidence="2">Belongs to the peptidase S26 family. IMP2 subfamily.</text>
</comment>
<accession>A0A9P4MZK2</accession>
<dbReference type="OrthoDB" id="9996127at2759"/>
<organism evidence="16 17">
    <name type="scientific">Delitschia confertaspora ATCC 74209</name>
    <dbReference type="NCBI Taxonomy" id="1513339"/>
    <lineage>
        <taxon>Eukaryota</taxon>
        <taxon>Fungi</taxon>
        <taxon>Dikarya</taxon>
        <taxon>Ascomycota</taxon>
        <taxon>Pezizomycotina</taxon>
        <taxon>Dothideomycetes</taxon>
        <taxon>Pleosporomycetidae</taxon>
        <taxon>Pleosporales</taxon>
        <taxon>Delitschiaceae</taxon>
        <taxon>Delitschia</taxon>
    </lineage>
</organism>
<evidence type="ECO:0000256" key="3">
    <source>
        <dbReference type="ARBA" id="ARBA00022670"/>
    </source>
</evidence>
<gene>
    <name evidence="16" type="ORF">GQ43DRAFT_370192</name>
</gene>
<dbReference type="SUPFAM" id="SSF51306">
    <property type="entry name" value="LexA/Signal peptidase"/>
    <property type="match status" value="1"/>
</dbReference>
<dbReference type="GO" id="GO:0006465">
    <property type="term" value="P:signal peptide processing"/>
    <property type="evidence" value="ECO:0007669"/>
    <property type="project" value="InterPro"/>
</dbReference>
<dbReference type="EMBL" id="ML993954">
    <property type="protein sequence ID" value="KAF2201965.1"/>
    <property type="molecule type" value="Genomic_DNA"/>
</dbReference>
<feature type="active site" evidence="11">
    <location>
        <position position="41"/>
    </location>
</feature>
<evidence type="ECO:0000256" key="8">
    <source>
        <dbReference type="ARBA" id="ARBA00023128"/>
    </source>
</evidence>
<evidence type="ECO:0000256" key="14">
    <source>
        <dbReference type="SAM" id="SignalP"/>
    </source>
</evidence>
<proteinExistence type="inferred from homology"/>